<dbReference type="PANTHER" id="PTHR38111:SF2">
    <property type="entry name" value="FINGER DOMAIN PROTEIN, PUTATIVE (AFU_ORTHOLOGUE AFUA_1G01560)-RELATED"/>
    <property type="match status" value="1"/>
</dbReference>
<dbReference type="InterPro" id="IPR053178">
    <property type="entry name" value="Osmoadaptation_assoc"/>
</dbReference>
<evidence type="ECO:0000259" key="3">
    <source>
        <dbReference type="SMART" id="SM00066"/>
    </source>
</evidence>
<protein>
    <recommendedName>
        <fullName evidence="3">Zn(2)-C6 fungal-type domain-containing protein</fullName>
    </recommendedName>
</protein>
<evidence type="ECO:0000313" key="4">
    <source>
        <dbReference type="EMBL" id="KZF21795.1"/>
    </source>
</evidence>
<dbReference type="EMBL" id="KV407460">
    <property type="protein sequence ID" value="KZF21795.1"/>
    <property type="molecule type" value="Genomic_DNA"/>
</dbReference>
<dbReference type="PANTHER" id="PTHR38111">
    <property type="entry name" value="ZN(2)-C6 FUNGAL-TYPE DOMAIN-CONTAINING PROTEIN-RELATED"/>
    <property type="match status" value="1"/>
</dbReference>
<dbReference type="CDD" id="cd00067">
    <property type="entry name" value="GAL4"/>
    <property type="match status" value="1"/>
</dbReference>
<dbReference type="Proteomes" id="UP000076632">
    <property type="component" value="Unassembled WGS sequence"/>
</dbReference>
<feature type="compositionally biased region" description="Low complexity" evidence="2">
    <location>
        <begin position="389"/>
        <end position="405"/>
    </location>
</feature>
<feature type="region of interest" description="Disordered" evidence="2">
    <location>
        <begin position="389"/>
        <end position="419"/>
    </location>
</feature>
<gene>
    <name evidence="4" type="ORF">L228DRAFT_160023</name>
</gene>
<dbReference type="GeneID" id="28894525"/>
<dbReference type="OMA" id="WHPLDSL"/>
<evidence type="ECO:0000256" key="2">
    <source>
        <dbReference type="SAM" id="MobiDB-lite"/>
    </source>
</evidence>
<sequence length="570" mass="62621">MIDQAGNSPRALGPLDRRTIVRRCAACAKRKVKCQGGWPCNACQLRDESCVPQKQSRSSTSVFVNVSPKPRETKPKGTLVVSKNDSQCVASISSRMPRAMQPDRESLYFVHFFSKFLEVNSFTGKDDMQREILSNLCHQSPILTNSIVAIGALDVSRDPDSSWQMDNQKSPKVAAIQAYRDSILQLRSAIANPAAVQNDATLWGTFFLSLFELMTDATGKGWLKHMSYGIYCLLQLHEPQYYLSGPGRSFFLTLRISELCRSLMSCDETFLAQRPWRDLVAQIWAVSTADWHPKEALFDILVDVAACSSGVVKLLQETSKNSNQPTPQQRARAEILAAEGTASQAKLFKWYSETFDSSTCTFTSTSTSPSSILSFPSPASSFSSLSSSSSSSSSSSYPSPSSSIPPSTPPTPSSTPCTPPALPPSFSLRTIKHDPQLMLALAYYHGICIFLSCTFDFYPCWTRSTPSTPTPTSLCSPSPCPVLSASEMNAHVLAILEICKYVLADGRLAPVLLVMPLEVAGAKSHVEVHRMQIVQMLREVAKRGFIVADRFVLGLQSRWEEEVEEEGGTS</sequence>
<feature type="compositionally biased region" description="Pro residues" evidence="2">
    <location>
        <begin position="406"/>
        <end position="419"/>
    </location>
</feature>
<dbReference type="InterPro" id="IPR021858">
    <property type="entry name" value="Fun_TF"/>
</dbReference>
<evidence type="ECO:0000313" key="5">
    <source>
        <dbReference type="Proteomes" id="UP000076632"/>
    </source>
</evidence>
<accession>A0A165G6H0</accession>
<feature type="domain" description="Zn(2)-C6 fungal-type" evidence="3">
    <location>
        <begin position="18"/>
        <end position="61"/>
    </location>
</feature>
<dbReference type="InParanoid" id="A0A165G6H0"/>
<organism evidence="4 5">
    <name type="scientific">Xylona heveae (strain CBS 132557 / TC161)</name>
    <dbReference type="NCBI Taxonomy" id="1328760"/>
    <lineage>
        <taxon>Eukaryota</taxon>
        <taxon>Fungi</taxon>
        <taxon>Dikarya</taxon>
        <taxon>Ascomycota</taxon>
        <taxon>Pezizomycotina</taxon>
        <taxon>Xylonomycetes</taxon>
        <taxon>Xylonales</taxon>
        <taxon>Xylonaceae</taxon>
        <taxon>Xylona</taxon>
    </lineage>
</organism>
<keyword evidence="1" id="KW-0539">Nucleus</keyword>
<evidence type="ECO:0000256" key="1">
    <source>
        <dbReference type="ARBA" id="ARBA00023242"/>
    </source>
</evidence>
<dbReference type="AlphaFoldDB" id="A0A165G6H0"/>
<dbReference type="OrthoDB" id="194358at2759"/>
<dbReference type="SMART" id="SM00066">
    <property type="entry name" value="GAL4"/>
    <property type="match status" value="1"/>
</dbReference>
<reference evidence="4 5" key="1">
    <citation type="journal article" date="2016" name="Fungal Biol.">
        <title>The genome of Xylona heveae provides a window into fungal endophytism.</title>
        <authorList>
            <person name="Gazis R."/>
            <person name="Kuo A."/>
            <person name="Riley R."/>
            <person name="LaButti K."/>
            <person name="Lipzen A."/>
            <person name="Lin J."/>
            <person name="Amirebrahimi M."/>
            <person name="Hesse C.N."/>
            <person name="Spatafora J.W."/>
            <person name="Henrissat B."/>
            <person name="Hainaut M."/>
            <person name="Grigoriev I.V."/>
            <person name="Hibbett D.S."/>
        </authorList>
    </citation>
    <scope>NUCLEOTIDE SEQUENCE [LARGE SCALE GENOMIC DNA]</scope>
    <source>
        <strain evidence="4 5">TC161</strain>
    </source>
</reference>
<dbReference type="RefSeq" id="XP_018187350.1">
    <property type="nucleotide sequence ID" value="XM_018329388.1"/>
</dbReference>
<dbReference type="SUPFAM" id="SSF57701">
    <property type="entry name" value="Zn2/Cys6 DNA-binding domain"/>
    <property type="match status" value="1"/>
</dbReference>
<proteinExistence type="predicted"/>
<dbReference type="GO" id="GO:0008270">
    <property type="term" value="F:zinc ion binding"/>
    <property type="evidence" value="ECO:0007669"/>
    <property type="project" value="InterPro"/>
</dbReference>
<dbReference type="GO" id="GO:0000981">
    <property type="term" value="F:DNA-binding transcription factor activity, RNA polymerase II-specific"/>
    <property type="evidence" value="ECO:0007669"/>
    <property type="project" value="InterPro"/>
</dbReference>
<dbReference type="InterPro" id="IPR001138">
    <property type="entry name" value="Zn2Cys6_DnaBD"/>
</dbReference>
<name>A0A165G6H0_XYLHT</name>
<keyword evidence="5" id="KW-1185">Reference proteome</keyword>
<dbReference type="InterPro" id="IPR036864">
    <property type="entry name" value="Zn2-C6_fun-type_DNA-bd_sf"/>
</dbReference>
<dbReference type="Pfam" id="PF11951">
    <property type="entry name" value="Fungal_trans_2"/>
    <property type="match status" value="1"/>
</dbReference>